<sequence length="592" mass="66321">MSSLRDLVNKLSIGESGELLVLSFDIGTTQSGAALAYVAPEAKGSRAPAVLEKLPGQTPGKAKIPSVLLYDKKGNCYEKWGSQVYNLDRKEREALKSGELIKSEWFKLYIDPERRHNTKAFVSEKSKELPPGKTGFDVWGDLLGKLSVAAKQAAREEWAITWIPELEQRQKVRYIVTIPVAWQKDPATMMALRKQALRVGLITADTASALSFCSESEASALHCRNDVFLVIDAGGGTVDFTSYRINKTEPLELEEIGADSKVCLYNGSTYVDQSFQEVLTSHLEQEYPLTKASDKHIDKAKHIFATLRKPEFTSKKKVTGFWDISENEDDFDDGGIEVPWDLMESAFKPHVDLIVDTASAIAQGDRPKYIFCSGGFGDSAYLREQLELIKGDIQIVQPEQTASSSGSKAVTLGACLYGLRSWVQKRITSKCIGCNTYHKVAPYDTLDDEEKEHIMTRWGNQYVENNFTVIIGHNQTVDHKNYYSRHLIKKLVYPIETPTTEHQFKVLESTSAETPRWCDEKATPQIGSFKYFIPKDAPHEIEVTPDGTRLINYFFEIRVYCGETELRAAVYSDGEILGKSAYLEGPADLIDD</sequence>
<proteinExistence type="predicted"/>
<keyword evidence="2" id="KW-1185">Reference proteome</keyword>
<dbReference type="PANTHER" id="PTHR14187:SF5">
    <property type="entry name" value="HEAT SHOCK 70 KDA PROTEIN 12A"/>
    <property type="match status" value="1"/>
</dbReference>
<dbReference type="CDD" id="cd10170">
    <property type="entry name" value="ASKHA_NBD_HSP70"/>
    <property type="match status" value="1"/>
</dbReference>
<dbReference type="EMBL" id="JABELV010000117">
    <property type="protein sequence ID" value="KAG7530478.1"/>
    <property type="molecule type" value="Genomic_DNA"/>
</dbReference>
<reference evidence="1" key="1">
    <citation type="submission" date="2020-04" db="EMBL/GenBank/DDBJ databases">
        <title>Analysis of mating type loci in Filobasidium floriforme.</title>
        <authorList>
            <person name="Nowrousian M."/>
        </authorList>
    </citation>
    <scope>NUCLEOTIDE SEQUENCE</scope>
    <source>
        <strain evidence="1">CBS 6242</strain>
    </source>
</reference>
<comment type="caution">
    <text evidence="1">The sequence shown here is derived from an EMBL/GenBank/DDBJ whole genome shotgun (WGS) entry which is preliminary data.</text>
</comment>
<dbReference type="Proteomes" id="UP000812966">
    <property type="component" value="Unassembled WGS sequence"/>
</dbReference>
<dbReference type="InterPro" id="IPR043129">
    <property type="entry name" value="ATPase_NBD"/>
</dbReference>
<evidence type="ECO:0000313" key="1">
    <source>
        <dbReference type="EMBL" id="KAG7530478.1"/>
    </source>
</evidence>
<dbReference type="AlphaFoldDB" id="A0A8K0JHL9"/>
<dbReference type="Gene3D" id="3.30.420.40">
    <property type="match status" value="1"/>
</dbReference>
<protein>
    <submittedName>
        <fullName evidence="1">Uncharacterized protein</fullName>
    </submittedName>
</protein>
<accession>A0A8K0JHL9</accession>
<dbReference type="PANTHER" id="PTHR14187">
    <property type="entry name" value="ALPHA KINASE/ELONGATION FACTOR 2 KINASE"/>
    <property type="match status" value="1"/>
</dbReference>
<name>A0A8K0JHL9_9TREE</name>
<organism evidence="1 2">
    <name type="scientific">Filobasidium floriforme</name>
    <dbReference type="NCBI Taxonomy" id="5210"/>
    <lineage>
        <taxon>Eukaryota</taxon>
        <taxon>Fungi</taxon>
        <taxon>Dikarya</taxon>
        <taxon>Basidiomycota</taxon>
        <taxon>Agaricomycotina</taxon>
        <taxon>Tremellomycetes</taxon>
        <taxon>Filobasidiales</taxon>
        <taxon>Filobasidiaceae</taxon>
        <taxon>Filobasidium</taxon>
    </lineage>
</organism>
<gene>
    <name evidence="1" type="ORF">FFLO_05019</name>
</gene>
<evidence type="ECO:0000313" key="2">
    <source>
        <dbReference type="Proteomes" id="UP000812966"/>
    </source>
</evidence>
<dbReference type="SUPFAM" id="SSF53067">
    <property type="entry name" value="Actin-like ATPase domain"/>
    <property type="match status" value="1"/>
</dbReference>